<feature type="region of interest" description="Disordered" evidence="1">
    <location>
        <begin position="1"/>
        <end position="22"/>
    </location>
</feature>
<organism evidence="2 3">
    <name type="scientific">Dillenia turbinata</name>
    <dbReference type="NCBI Taxonomy" id="194707"/>
    <lineage>
        <taxon>Eukaryota</taxon>
        <taxon>Viridiplantae</taxon>
        <taxon>Streptophyta</taxon>
        <taxon>Embryophyta</taxon>
        <taxon>Tracheophyta</taxon>
        <taxon>Spermatophyta</taxon>
        <taxon>Magnoliopsida</taxon>
        <taxon>eudicotyledons</taxon>
        <taxon>Gunneridae</taxon>
        <taxon>Pentapetalae</taxon>
        <taxon>Dilleniales</taxon>
        <taxon>Dilleniaceae</taxon>
        <taxon>Dillenia</taxon>
    </lineage>
</organism>
<feature type="compositionally biased region" description="Polar residues" evidence="1">
    <location>
        <begin position="120"/>
        <end position="140"/>
    </location>
</feature>
<dbReference type="PANTHER" id="PTHR23172">
    <property type="entry name" value="AUXILIN/CYCLIN G-ASSOCIATED KINASE-RELATED"/>
    <property type="match status" value="1"/>
</dbReference>
<feature type="region of interest" description="Disordered" evidence="1">
    <location>
        <begin position="482"/>
        <end position="531"/>
    </location>
</feature>
<dbReference type="GO" id="GO:0031982">
    <property type="term" value="C:vesicle"/>
    <property type="evidence" value="ECO:0007669"/>
    <property type="project" value="TreeGrafter"/>
</dbReference>
<name>A0AAN8V6J0_9MAGN</name>
<dbReference type="AlphaFoldDB" id="A0AAN8V6J0"/>
<feature type="region of interest" description="Disordered" evidence="1">
    <location>
        <begin position="223"/>
        <end position="268"/>
    </location>
</feature>
<sequence>MENLSHSSLSRNQKTKQCNGNNGFSRTVYDDVFGGPPRFGIPNFTPRLEDYNEIFCSFSSSKASSIPVLDLPLMTTDDNFSFDVRSSRFNYSEVFGGFDDAFDYAVPYQELFSGSRGEQESTPAETESLSEVSDPSITSETNPCLSDVKNQQQFEGTKQFIISYHKSTQISDKDMPNGTKRVPQVHAIPGFSYIVDGTATSRDAEIMNAASVVTDDTNLGKEFGKQKMGRKEVKKTVSNSGKSSAGSETSSGDLRPQNSCADGGADPGQMLVTISEISLKTQPSQLPPPRRPPPVLAVKEGGNAFEGTAREISPPFLDVEIDASSSAAASAAAMKDAMEKAQAKLKSAKELMERKKGGRQNRSKLLSKDEDKDKNGKASGVANGSCIRKEDLKQGMTERGENGSEVFAEERSLDSMEEAKVHRVSIKNAERKHHRRHWSFQESFEANASGGWKEATQYFELVKMDQSKKVLEHETSDRIFVQNSKSYGQTETQKKVSAREISELERESNVTKEAATEAHEHDRNKKLPEASKRAFGWQKCNGRSKPLQVEGWLEDDGQKVKGIDQIWGQAENSQNLRVLEEIGMANKKSAKPHKSGLHGDPVNVQQKDTASELKAVEFKENEHRIQEANERRFKVRRSKETHGSKEAENSLEETFELEEDRRFKGTMKEADHEKRRKEAYEQEENEKRLKEAFKMEENARRQNEACQREENERILKEACEREDNENRLKEAHEKEETMKRMKEACEREEKERRLNEASEKEENEKRLKEALEREENQRRLREACERKENERRLKEACEREENERRLREEAREREENERRLREEVREREESERRLREARESEENERRLREARERKKGGD</sequence>
<dbReference type="GO" id="GO:0030276">
    <property type="term" value="F:clathrin binding"/>
    <property type="evidence" value="ECO:0007669"/>
    <property type="project" value="TreeGrafter"/>
</dbReference>
<evidence type="ECO:0008006" key="4">
    <source>
        <dbReference type="Google" id="ProtNLM"/>
    </source>
</evidence>
<dbReference type="PANTHER" id="PTHR23172:SF87">
    <property type="entry name" value="CHAPERONE DNAJ-DOMAIN SUPERFAMILY PROTEIN"/>
    <property type="match status" value="1"/>
</dbReference>
<feature type="compositionally biased region" description="Basic and acidic residues" evidence="1">
    <location>
        <begin position="632"/>
        <end position="648"/>
    </location>
</feature>
<evidence type="ECO:0000313" key="3">
    <source>
        <dbReference type="Proteomes" id="UP001370490"/>
    </source>
</evidence>
<feature type="region of interest" description="Disordered" evidence="1">
    <location>
        <begin position="113"/>
        <end position="140"/>
    </location>
</feature>
<feature type="compositionally biased region" description="Basic and acidic residues" evidence="1">
    <location>
        <begin position="223"/>
        <end position="235"/>
    </location>
</feature>
<feature type="region of interest" description="Disordered" evidence="1">
    <location>
        <begin position="719"/>
        <end position="858"/>
    </location>
</feature>
<feature type="compositionally biased region" description="Acidic residues" evidence="1">
    <location>
        <begin position="649"/>
        <end position="658"/>
    </location>
</feature>
<feature type="compositionally biased region" description="Basic and acidic residues" evidence="1">
    <location>
        <begin position="336"/>
        <end position="355"/>
    </location>
</feature>
<feature type="compositionally biased region" description="Basic and acidic residues" evidence="1">
    <location>
        <begin position="366"/>
        <end position="376"/>
    </location>
</feature>
<comment type="caution">
    <text evidence="2">The sequence shown here is derived from an EMBL/GenBank/DDBJ whole genome shotgun (WGS) entry which is preliminary data.</text>
</comment>
<dbReference type="EMBL" id="JBAMMX010000017">
    <property type="protein sequence ID" value="KAK6924386.1"/>
    <property type="molecule type" value="Genomic_DNA"/>
</dbReference>
<dbReference type="GO" id="GO:0005737">
    <property type="term" value="C:cytoplasm"/>
    <property type="evidence" value="ECO:0007669"/>
    <property type="project" value="TreeGrafter"/>
</dbReference>
<dbReference type="GO" id="GO:0072583">
    <property type="term" value="P:clathrin-dependent endocytosis"/>
    <property type="evidence" value="ECO:0007669"/>
    <property type="project" value="TreeGrafter"/>
</dbReference>
<feature type="compositionally biased region" description="Polar residues" evidence="1">
    <location>
        <begin position="482"/>
        <end position="491"/>
    </location>
</feature>
<dbReference type="Proteomes" id="UP001370490">
    <property type="component" value="Unassembled WGS sequence"/>
</dbReference>
<evidence type="ECO:0000256" key="1">
    <source>
        <dbReference type="SAM" id="MobiDB-lite"/>
    </source>
</evidence>
<feature type="compositionally biased region" description="Basic and acidic residues" evidence="1">
    <location>
        <begin position="387"/>
        <end position="414"/>
    </location>
</feature>
<feature type="compositionally biased region" description="Basic and acidic residues" evidence="1">
    <location>
        <begin position="659"/>
        <end position="686"/>
    </location>
</feature>
<dbReference type="GO" id="GO:0072318">
    <property type="term" value="P:clathrin coat disassembly"/>
    <property type="evidence" value="ECO:0007669"/>
    <property type="project" value="TreeGrafter"/>
</dbReference>
<protein>
    <recommendedName>
        <fullName evidence="4">Auxilin-like protein 1</fullName>
    </recommendedName>
</protein>
<proteinExistence type="predicted"/>
<feature type="region of interest" description="Disordered" evidence="1">
    <location>
        <begin position="632"/>
        <end position="686"/>
    </location>
</feature>
<accession>A0AAN8V6J0</accession>
<feature type="compositionally biased region" description="Basic and acidic residues" evidence="1">
    <location>
        <begin position="492"/>
        <end position="531"/>
    </location>
</feature>
<feature type="compositionally biased region" description="Low complexity" evidence="1">
    <location>
        <begin position="238"/>
        <end position="252"/>
    </location>
</feature>
<reference evidence="2 3" key="1">
    <citation type="submission" date="2023-12" db="EMBL/GenBank/DDBJ databases">
        <title>A high-quality genome assembly for Dillenia turbinata (Dilleniales).</title>
        <authorList>
            <person name="Chanderbali A."/>
        </authorList>
    </citation>
    <scope>NUCLEOTIDE SEQUENCE [LARGE SCALE GENOMIC DNA]</scope>
    <source>
        <strain evidence="2">LSX21</strain>
        <tissue evidence="2">Leaf</tissue>
    </source>
</reference>
<gene>
    <name evidence="2" type="ORF">RJ641_010586</name>
</gene>
<keyword evidence="3" id="KW-1185">Reference proteome</keyword>
<feature type="region of interest" description="Disordered" evidence="1">
    <location>
        <begin position="332"/>
        <end position="414"/>
    </location>
</feature>
<evidence type="ECO:0000313" key="2">
    <source>
        <dbReference type="EMBL" id="KAK6924386.1"/>
    </source>
</evidence>